<keyword evidence="3" id="KW-1185">Reference proteome</keyword>
<comment type="caution">
    <text evidence="2">The sequence shown here is derived from an EMBL/GenBank/DDBJ whole genome shotgun (WGS) entry which is preliminary data.</text>
</comment>
<dbReference type="RefSeq" id="WP_150950673.1">
    <property type="nucleotide sequence ID" value="NZ_VZRB01000014.1"/>
</dbReference>
<evidence type="ECO:0000256" key="1">
    <source>
        <dbReference type="SAM" id="MobiDB-lite"/>
    </source>
</evidence>
<name>A0A6H9UWH7_9ACTN</name>
<feature type="region of interest" description="Disordered" evidence="1">
    <location>
        <begin position="209"/>
        <end position="232"/>
    </location>
</feature>
<dbReference type="EMBL" id="VZRB01000014">
    <property type="protein sequence ID" value="KAB1144767.1"/>
    <property type="molecule type" value="Genomic_DNA"/>
</dbReference>
<dbReference type="Proteomes" id="UP000442707">
    <property type="component" value="Unassembled WGS sequence"/>
</dbReference>
<dbReference type="AlphaFoldDB" id="A0A6H9UWH7"/>
<feature type="region of interest" description="Disordered" evidence="1">
    <location>
        <begin position="159"/>
        <end position="188"/>
    </location>
</feature>
<evidence type="ECO:0000313" key="3">
    <source>
        <dbReference type="Proteomes" id="UP000442707"/>
    </source>
</evidence>
<gene>
    <name evidence="2" type="ORF">F7R91_21275</name>
</gene>
<organism evidence="2 3">
    <name type="scientific">Streptomyces luteolifulvus</name>
    <dbReference type="NCBI Taxonomy" id="2615112"/>
    <lineage>
        <taxon>Bacteria</taxon>
        <taxon>Bacillati</taxon>
        <taxon>Actinomycetota</taxon>
        <taxon>Actinomycetes</taxon>
        <taxon>Kitasatosporales</taxon>
        <taxon>Streptomycetaceae</taxon>
        <taxon>Streptomyces</taxon>
    </lineage>
</organism>
<proteinExistence type="predicted"/>
<reference evidence="2 3" key="1">
    <citation type="submission" date="2019-09" db="EMBL/GenBank/DDBJ databases">
        <title>Screening of Novel Bioactive Compounds from Soil-Associated.</title>
        <authorList>
            <person name="Zhao S."/>
        </authorList>
    </citation>
    <scope>NUCLEOTIDE SEQUENCE [LARGE SCALE GENOMIC DNA]</scope>
    <source>
        <strain evidence="2 3">HIT-DPA4</strain>
    </source>
</reference>
<accession>A0A6H9UWH7</accession>
<evidence type="ECO:0000313" key="2">
    <source>
        <dbReference type="EMBL" id="KAB1144767.1"/>
    </source>
</evidence>
<sequence>MTTSAGPAAAVERADLPHGCLPSRHQRRILVCAAAAPTGPSELHRATARWQRQYIGGVFVRIPATATQQHRVLAEFTAAGCSPQTTHFYRPADLAALGPLARRIAGLRLAHGCDPVRTAELLVLGATDVVGPYPPQDLAAARAVARCVNTHIGEDWLVRPEATPIPGTSPPAGGPQAHRAPTPGELDDHFADTARALAAEAESRLEILDQLPPDTGTDCRAAPYAVTGPGHG</sequence>
<protein>
    <submittedName>
        <fullName evidence="2">Uncharacterized protein</fullName>
    </submittedName>
</protein>